<dbReference type="PROSITE" id="PS50090">
    <property type="entry name" value="MYB_LIKE"/>
    <property type="match status" value="2"/>
</dbReference>
<evidence type="ECO:0000256" key="3">
    <source>
        <dbReference type="ARBA" id="ARBA00023015"/>
    </source>
</evidence>
<dbReference type="Gene3D" id="1.10.10.60">
    <property type="entry name" value="Homeodomain-like"/>
    <property type="match status" value="2"/>
</dbReference>
<dbReference type="InterPro" id="IPR015495">
    <property type="entry name" value="Myb_TF_plants"/>
</dbReference>
<keyword evidence="3" id="KW-0805">Transcription regulation</keyword>
<keyword evidence="2" id="KW-0677">Repeat</keyword>
<feature type="domain" description="HTH myb-type" evidence="8">
    <location>
        <begin position="62"/>
        <end position="116"/>
    </location>
</feature>
<keyword evidence="5" id="KW-0804">Transcription</keyword>
<evidence type="ECO:0000259" key="8">
    <source>
        <dbReference type="PROSITE" id="PS51294"/>
    </source>
</evidence>
<sequence length="355" mass="39506">MGRSPCCDESRVKKGPWSPEEDEILAKYIKEHGHGSWRALPKLAGLNRCGKSCRLRWTNYLRPDIKRGKFSPEEENTILHLHAILGNKWSAIAGHLEGRTDNEIKNYWNTHLKKRLINSGIDPVTHRPSTVDMFSSLPHLLALVNLNELLMGHQSSIEEHTLRLQAEAMAKLQYLQSLTQAPTPQATTSSMVNDPCPTTPSNNNHINGLMDIETLKILSSISQIEDPACGSPSMFGNPSSSQVREDCFSFPRLPELQNPISSFQATPSKENFMKVEEGSLNFTSFQSYKSPKSSSHQLLVNDGDATMKCHGDDPYIITPGFDGISSSGWSDFLLEDPSFSSLLPQIPFYSPSPIP</sequence>
<dbReference type="Proteomes" id="UP001345219">
    <property type="component" value="Chromosome 7"/>
</dbReference>
<dbReference type="PANTHER" id="PTHR10641">
    <property type="entry name" value="MYB FAMILY TRANSCRIPTION FACTOR"/>
    <property type="match status" value="1"/>
</dbReference>
<dbReference type="GO" id="GO:0000976">
    <property type="term" value="F:transcription cis-regulatory region binding"/>
    <property type="evidence" value="ECO:0007669"/>
    <property type="project" value="UniProtKB-ARBA"/>
</dbReference>
<evidence type="ECO:0000256" key="2">
    <source>
        <dbReference type="ARBA" id="ARBA00022737"/>
    </source>
</evidence>
<evidence type="ECO:0000259" key="7">
    <source>
        <dbReference type="PROSITE" id="PS50090"/>
    </source>
</evidence>
<comment type="caution">
    <text evidence="9">The sequence shown here is derived from an EMBL/GenBank/DDBJ whole genome shotgun (WGS) entry which is preliminary data.</text>
</comment>
<gene>
    <name evidence="9" type="ORF">SAY87_008458</name>
</gene>
<reference evidence="9 10" key="1">
    <citation type="journal article" date="2023" name="Hortic Res">
        <title>Pangenome of water caltrop reveals structural variations and asymmetric subgenome divergence after allopolyploidization.</title>
        <authorList>
            <person name="Zhang X."/>
            <person name="Chen Y."/>
            <person name="Wang L."/>
            <person name="Yuan Y."/>
            <person name="Fang M."/>
            <person name="Shi L."/>
            <person name="Lu R."/>
            <person name="Comes H.P."/>
            <person name="Ma Y."/>
            <person name="Chen Y."/>
            <person name="Huang G."/>
            <person name="Zhou Y."/>
            <person name="Zheng Z."/>
            <person name="Qiu Y."/>
        </authorList>
    </citation>
    <scope>NUCLEOTIDE SEQUENCE [LARGE SCALE GENOMIC DNA]</scope>
    <source>
        <tissue evidence="9">Roots</tissue>
    </source>
</reference>
<feature type="domain" description="Myb-like" evidence="7">
    <location>
        <begin position="62"/>
        <end position="112"/>
    </location>
</feature>
<keyword evidence="4" id="KW-0238">DNA-binding</keyword>
<evidence type="ECO:0000313" key="10">
    <source>
        <dbReference type="Proteomes" id="UP001345219"/>
    </source>
</evidence>
<feature type="domain" description="HTH myb-type" evidence="8">
    <location>
        <begin position="9"/>
        <end position="61"/>
    </location>
</feature>
<dbReference type="FunFam" id="1.10.10.60:FF:000015">
    <property type="entry name" value="Transcription factor RAX3"/>
    <property type="match status" value="1"/>
</dbReference>
<keyword evidence="10" id="KW-1185">Reference proteome</keyword>
<evidence type="ECO:0000256" key="6">
    <source>
        <dbReference type="ARBA" id="ARBA00023242"/>
    </source>
</evidence>
<dbReference type="AlphaFoldDB" id="A0AAN7QG14"/>
<dbReference type="EMBL" id="JAXIOK010000007">
    <property type="protein sequence ID" value="KAK4766816.1"/>
    <property type="molecule type" value="Genomic_DNA"/>
</dbReference>
<comment type="subcellular location">
    <subcellularLocation>
        <location evidence="1">Nucleus</location>
    </subcellularLocation>
</comment>
<proteinExistence type="predicted"/>
<keyword evidence="6" id="KW-0539">Nucleus</keyword>
<dbReference type="GO" id="GO:0005634">
    <property type="term" value="C:nucleus"/>
    <property type="evidence" value="ECO:0007669"/>
    <property type="project" value="UniProtKB-SubCell"/>
</dbReference>
<dbReference type="CDD" id="cd00167">
    <property type="entry name" value="SANT"/>
    <property type="match status" value="2"/>
</dbReference>
<dbReference type="PROSITE" id="PS51294">
    <property type="entry name" value="HTH_MYB"/>
    <property type="match status" value="2"/>
</dbReference>
<dbReference type="FunFam" id="1.10.10.60:FF:000394">
    <property type="entry name" value="MYB transcription factor"/>
    <property type="match status" value="1"/>
</dbReference>
<evidence type="ECO:0000256" key="4">
    <source>
        <dbReference type="ARBA" id="ARBA00023125"/>
    </source>
</evidence>
<dbReference type="SUPFAM" id="SSF46689">
    <property type="entry name" value="Homeodomain-like"/>
    <property type="match status" value="1"/>
</dbReference>
<dbReference type="Pfam" id="PF00249">
    <property type="entry name" value="Myb_DNA-binding"/>
    <property type="match status" value="2"/>
</dbReference>
<dbReference type="PANTHER" id="PTHR10641:SF1387">
    <property type="entry name" value="OS08G0486300 PROTEIN"/>
    <property type="match status" value="1"/>
</dbReference>
<organism evidence="9 10">
    <name type="scientific">Trapa incisa</name>
    <dbReference type="NCBI Taxonomy" id="236973"/>
    <lineage>
        <taxon>Eukaryota</taxon>
        <taxon>Viridiplantae</taxon>
        <taxon>Streptophyta</taxon>
        <taxon>Embryophyta</taxon>
        <taxon>Tracheophyta</taxon>
        <taxon>Spermatophyta</taxon>
        <taxon>Magnoliopsida</taxon>
        <taxon>eudicotyledons</taxon>
        <taxon>Gunneridae</taxon>
        <taxon>Pentapetalae</taxon>
        <taxon>rosids</taxon>
        <taxon>malvids</taxon>
        <taxon>Myrtales</taxon>
        <taxon>Lythraceae</taxon>
        <taxon>Trapa</taxon>
    </lineage>
</organism>
<dbReference type="SMART" id="SM00717">
    <property type="entry name" value="SANT"/>
    <property type="match status" value="2"/>
</dbReference>
<accession>A0AAN7QG14</accession>
<dbReference type="InterPro" id="IPR009057">
    <property type="entry name" value="Homeodomain-like_sf"/>
</dbReference>
<feature type="domain" description="Myb-like" evidence="7">
    <location>
        <begin position="9"/>
        <end position="61"/>
    </location>
</feature>
<protein>
    <submittedName>
        <fullName evidence="9">Uncharacterized protein</fullName>
    </submittedName>
</protein>
<evidence type="ECO:0000256" key="1">
    <source>
        <dbReference type="ARBA" id="ARBA00004123"/>
    </source>
</evidence>
<name>A0AAN7QG14_9MYRT</name>
<evidence type="ECO:0000313" key="9">
    <source>
        <dbReference type="EMBL" id="KAK4766816.1"/>
    </source>
</evidence>
<evidence type="ECO:0000256" key="5">
    <source>
        <dbReference type="ARBA" id="ARBA00023163"/>
    </source>
</evidence>
<dbReference type="InterPro" id="IPR017930">
    <property type="entry name" value="Myb_dom"/>
</dbReference>
<dbReference type="InterPro" id="IPR001005">
    <property type="entry name" value="SANT/Myb"/>
</dbReference>